<name>A0A1R1F0J2_9BACL</name>
<accession>A0A1R1F0J2</accession>
<protein>
    <recommendedName>
        <fullName evidence="2">VanZ-like domain-containing protein</fullName>
    </recommendedName>
</protein>
<dbReference type="EMBL" id="MRTP01000001">
    <property type="protein sequence ID" value="OMF57574.1"/>
    <property type="molecule type" value="Genomic_DNA"/>
</dbReference>
<organism evidence="3 4">
    <name type="scientific">Paenibacillus rhizosphaerae</name>
    <dbReference type="NCBI Taxonomy" id="297318"/>
    <lineage>
        <taxon>Bacteria</taxon>
        <taxon>Bacillati</taxon>
        <taxon>Bacillota</taxon>
        <taxon>Bacilli</taxon>
        <taxon>Bacillales</taxon>
        <taxon>Paenibacillaceae</taxon>
        <taxon>Paenibacillus</taxon>
    </lineage>
</organism>
<evidence type="ECO:0000259" key="2">
    <source>
        <dbReference type="Pfam" id="PF04892"/>
    </source>
</evidence>
<keyword evidence="4" id="KW-1185">Reference proteome</keyword>
<dbReference type="STRING" id="297318.BK138_02950"/>
<keyword evidence="1" id="KW-1133">Transmembrane helix</keyword>
<keyword evidence="1" id="KW-0812">Transmembrane</keyword>
<evidence type="ECO:0000313" key="3">
    <source>
        <dbReference type="EMBL" id="OMF57574.1"/>
    </source>
</evidence>
<feature type="transmembrane region" description="Helical" evidence="1">
    <location>
        <begin position="7"/>
        <end position="27"/>
    </location>
</feature>
<comment type="caution">
    <text evidence="3">The sequence shown here is derived from an EMBL/GenBank/DDBJ whole genome shotgun (WGS) entry which is preliminary data.</text>
</comment>
<dbReference type="Pfam" id="PF04892">
    <property type="entry name" value="VanZ"/>
    <property type="match status" value="1"/>
</dbReference>
<feature type="domain" description="VanZ-like" evidence="2">
    <location>
        <begin position="13"/>
        <end position="136"/>
    </location>
</feature>
<keyword evidence="1" id="KW-0472">Membrane</keyword>
<evidence type="ECO:0000313" key="4">
    <source>
        <dbReference type="Proteomes" id="UP000187172"/>
    </source>
</evidence>
<sequence length="308" mass="34797">MAKNRKVILIITILYTVLILYFMFFAFGRIGASHQITEYEFIFTPLDFYHVPDLTDLFRFSLMALFGFGNFAAFIPFGFLIPMLFPMRYVRFITLFFLSIMVVETVQMLSYLGSGDINDAIQNSIGASIGYAAYKLGSNAKTIKKQLVISGFSALFIFAAVWGCCEVIETALTKKEGPFIAINEVKDASGNTVQHTAPYRFELGREQVLPQYNVFSFKEQTAAVYTSELRGRDIILYFKYGATGKLGGTLAISVDGQQLLLTEAPTYQEGTAETYEIPIEKANKLTITVKGNARLWDLGYREMKYFWN</sequence>
<evidence type="ECO:0000256" key="1">
    <source>
        <dbReference type="SAM" id="Phobius"/>
    </source>
</evidence>
<feature type="transmembrane region" description="Helical" evidence="1">
    <location>
        <begin position="62"/>
        <end position="85"/>
    </location>
</feature>
<dbReference type="RefSeq" id="WP_076165538.1">
    <property type="nucleotide sequence ID" value="NZ_MRTP01000001.1"/>
</dbReference>
<gene>
    <name evidence="3" type="ORF">BK138_02950</name>
</gene>
<feature type="transmembrane region" description="Helical" evidence="1">
    <location>
        <begin position="92"/>
        <end position="112"/>
    </location>
</feature>
<reference evidence="3 4" key="1">
    <citation type="submission" date="2016-11" db="EMBL/GenBank/DDBJ databases">
        <title>Paenibacillus species isolates.</title>
        <authorList>
            <person name="Beno S.M."/>
        </authorList>
    </citation>
    <scope>NUCLEOTIDE SEQUENCE [LARGE SCALE GENOMIC DNA]</scope>
    <source>
        <strain evidence="3 4">FSL R5-0378</strain>
    </source>
</reference>
<proteinExistence type="predicted"/>
<feature type="transmembrane region" description="Helical" evidence="1">
    <location>
        <begin position="147"/>
        <end position="165"/>
    </location>
</feature>
<dbReference type="InterPro" id="IPR006976">
    <property type="entry name" value="VanZ-like"/>
</dbReference>
<dbReference type="AlphaFoldDB" id="A0A1R1F0J2"/>
<dbReference type="Proteomes" id="UP000187172">
    <property type="component" value="Unassembled WGS sequence"/>
</dbReference>